<dbReference type="OrthoDB" id="677174at2"/>
<keyword evidence="1" id="KW-0812">Transmembrane</keyword>
<name>A0A4Q9KM77_PROTD</name>
<feature type="transmembrane region" description="Helical" evidence="1">
    <location>
        <begin position="7"/>
        <end position="26"/>
    </location>
</feature>
<dbReference type="Proteomes" id="UP000291933">
    <property type="component" value="Unassembled WGS sequence"/>
</dbReference>
<keyword evidence="3" id="KW-1185">Reference proteome</keyword>
<keyword evidence="1" id="KW-0472">Membrane</keyword>
<dbReference type="RefSeq" id="WP_131171631.1">
    <property type="nucleotide sequence ID" value="NZ_FXTL01000008.1"/>
</dbReference>
<reference evidence="2 3" key="1">
    <citation type="submission" date="2019-01" db="EMBL/GenBank/DDBJ databases">
        <title>Lactibacter flavus gen. nov., sp. nov., a novel bacterium of the family Propionibacteriaceae isolated from raw milk and dairy products.</title>
        <authorList>
            <person name="Huptas C."/>
            <person name="Wenning M."/>
            <person name="Breitenwieser F."/>
            <person name="Doll E."/>
            <person name="Von Neubeck M."/>
            <person name="Busse H.-J."/>
            <person name="Scherer S."/>
        </authorList>
    </citation>
    <scope>NUCLEOTIDE SEQUENCE [LARGE SCALE GENOMIC DNA]</scope>
    <source>
        <strain evidence="2 3">DSM 22130</strain>
    </source>
</reference>
<feature type="transmembrane region" description="Helical" evidence="1">
    <location>
        <begin position="32"/>
        <end position="60"/>
    </location>
</feature>
<evidence type="ECO:0000256" key="1">
    <source>
        <dbReference type="SAM" id="Phobius"/>
    </source>
</evidence>
<dbReference type="SUPFAM" id="SSF55729">
    <property type="entry name" value="Acyl-CoA N-acyltransferases (Nat)"/>
    <property type="match status" value="1"/>
</dbReference>
<evidence type="ECO:0008006" key="4">
    <source>
        <dbReference type="Google" id="ProtNLM"/>
    </source>
</evidence>
<accession>A0A4Q9KM77</accession>
<organism evidence="2 3">
    <name type="scientific">Propioniciclava tarda</name>
    <dbReference type="NCBI Taxonomy" id="433330"/>
    <lineage>
        <taxon>Bacteria</taxon>
        <taxon>Bacillati</taxon>
        <taxon>Actinomycetota</taxon>
        <taxon>Actinomycetes</taxon>
        <taxon>Propionibacteriales</taxon>
        <taxon>Propionibacteriaceae</taxon>
        <taxon>Propioniciclava</taxon>
    </lineage>
</organism>
<evidence type="ECO:0000313" key="3">
    <source>
        <dbReference type="Proteomes" id="UP000291933"/>
    </source>
</evidence>
<evidence type="ECO:0000313" key="2">
    <source>
        <dbReference type="EMBL" id="TBT95335.1"/>
    </source>
</evidence>
<gene>
    <name evidence="2" type="ORF">ET996_05865</name>
</gene>
<sequence>MPAWVQGLGYSAAALYLVALGIRGVVWPRAVMALAGIGFCAYGVLTGTWPVVIASAAIALMSLWRLRSGLAAPAASEIAAVPMEPGHPFLTDFLRANLADIRKSQPDFDPDADAPFVRLITRHGFPAGILMGRPEGQELTIVLDYVTPRYRDSRQGRWLYGDGKATFTDAGFKRLLASTRTYEHQTYLEGLGFRPEGAWLVKSL</sequence>
<dbReference type="EMBL" id="SDMR01000005">
    <property type="protein sequence ID" value="TBT95335.1"/>
    <property type="molecule type" value="Genomic_DNA"/>
</dbReference>
<protein>
    <recommendedName>
        <fullName evidence="4">N-acetyltransferase domain-containing protein</fullName>
    </recommendedName>
</protein>
<proteinExistence type="predicted"/>
<dbReference type="InterPro" id="IPR016181">
    <property type="entry name" value="Acyl_CoA_acyltransferase"/>
</dbReference>
<dbReference type="AlphaFoldDB" id="A0A4Q9KM77"/>
<comment type="caution">
    <text evidence="2">The sequence shown here is derived from an EMBL/GenBank/DDBJ whole genome shotgun (WGS) entry which is preliminary data.</text>
</comment>
<keyword evidence="1" id="KW-1133">Transmembrane helix</keyword>